<protein>
    <recommendedName>
        <fullName evidence="5">ABC transporter type 1 GsiC-like N-terminal domain-containing protein</fullName>
    </recommendedName>
</protein>
<keyword evidence="4" id="KW-0472">Membrane</keyword>
<dbReference type="GO" id="GO:0005886">
    <property type="term" value="C:plasma membrane"/>
    <property type="evidence" value="ECO:0007669"/>
    <property type="project" value="UniProtKB-SubCell"/>
</dbReference>
<accession>A0A382GKY1</accession>
<gene>
    <name evidence="6" type="ORF">METZ01_LOCUS228288</name>
</gene>
<dbReference type="Pfam" id="PF19300">
    <property type="entry name" value="BPD_transp_1_N"/>
    <property type="match status" value="1"/>
</dbReference>
<evidence type="ECO:0000256" key="1">
    <source>
        <dbReference type="ARBA" id="ARBA00004651"/>
    </source>
</evidence>
<dbReference type="EMBL" id="UINC01055956">
    <property type="protein sequence ID" value="SVB75434.1"/>
    <property type="molecule type" value="Genomic_DNA"/>
</dbReference>
<proteinExistence type="predicted"/>
<feature type="domain" description="ABC transporter type 1 GsiC-like N-terminal" evidence="5">
    <location>
        <begin position="1"/>
        <end position="76"/>
    </location>
</feature>
<evidence type="ECO:0000256" key="2">
    <source>
        <dbReference type="ARBA" id="ARBA00022448"/>
    </source>
</evidence>
<evidence type="ECO:0000259" key="5">
    <source>
        <dbReference type="Pfam" id="PF19300"/>
    </source>
</evidence>
<comment type="subcellular location">
    <subcellularLocation>
        <location evidence="1">Cell membrane</location>
        <topology evidence="1">Multi-pass membrane protein</topology>
    </subcellularLocation>
</comment>
<evidence type="ECO:0000256" key="4">
    <source>
        <dbReference type="SAM" id="Phobius"/>
    </source>
</evidence>
<feature type="non-terminal residue" evidence="6">
    <location>
        <position position="148"/>
    </location>
</feature>
<organism evidence="6">
    <name type="scientific">marine metagenome</name>
    <dbReference type="NCBI Taxonomy" id="408172"/>
    <lineage>
        <taxon>unclassified sequences</taxon>
        <taxon>metagenomes</taxon>
        <taxon>ecological metagenomes</taxon>
    </lineage>
</organism>
<keyword evidence="2" id="KW-0813">Transport</keyword>
<dbReference type="AlphaFoldDB" id="A0A382GKY1"/>
<dbReference type="InterPro" id="IPR045621">
    <property type="entry name" value="BPD_transp_1_N"/>
</dbReference>
<feature type="transmembrane region" description="Helical" evidence="4">
    <location>
        <begin position="105"/>
        <end position="127"/>
    </location>
</feature>
<dbReference type="PANTHER" id="PTHR43163:SF6">
    <property type="entry name" value="DIPEPTIDE TRANSPORT SYSTEM PERMEASE PROTEIN DPPB-RELATED"/>
    <property type="match status" value="1"/>
</dbReference>
<reference evidence="6" key="1">
    <citation type="submission" date="2018-05" db="EMBL/GenBank/DDBJ databases">
        <authorList>
            <person name="Lanie J.A."/>
            <person name="Ng W.-L."/>
            <person name="Kazmierczak K.M."/>
            <person name="Andrzejewski T.M."/>
            <person name="Davidsen T.M."/>
            <person name="Wayne K.J."/>
            <person name="Tettelin H."/>
            <person name="Glass J.I."/>
            <person name="Rusch D."/>
            <person name="Podicherti R."/>
            <person name="Tsui H.-C.T."/>
            <person name="Winkler M.E."/>
        </authorList>
    </citation>
    <scope>NUCLEOTIDE SEQUENCE</scope>
</reference>
<keyword evidence="4" id="KW-1133">Transmembrane helix</keyword>
<evidence type="ECO:0000313" key="6">
    <source>
        <dbReference type="EMBL" id="SVB75434.1"/>
    </source>
</evidence>
<name>A0A382GKY1_9ZZZZ</name>
<evidence type="ECO:0000256" key="3">
    <source>
        <dbReference type="ARBA" id="ARBA00022475"/>
    </source>
</evidence>
<keyword evidence="4" id="KW-0812">Transmembrane</keyword>
<sequence length="148" mass="15524">MLRAILQRLVLGSATLLAVSVLIFLGTSVLPGDVAEIILGQMATPESLAALREKLGVDQPAHVRYFMWLGDLLTGDLGISKAGSGFGTIGTPISEMLAPRLFNTVRMAGVVAIVAIPMSLALGLLTAMHPGTRLDRIVTFATLSLISV</sequence>
<keyword evidence="3" id="KW-1003">Cell membrane</keyword>
<dbReference type="PANTHER" id="PTHR43163">
    <property type="entry name" value="DIPEPTIDE TRANSPORT SYSTEM PERMEASE PROTEIN DPPB-RELATED"/>
    <property type="match status" value="1"/>
</dbReference>